<dbReference type="Proteomes" id="UP000594454">
    <property type="component" value="Chromosome 2"/>
</dbReference>
<keyword evidence="3" id="KW-0813">Transport</keyword>
<dbReference type="InterPro" id="IPR018460">
    <property type="entry name" value="Battenin_disease_Cln3_subgr"/>
</dbReference>
<dbReference type="AlphaFoldDB" id="A0A7R8UI93"/>
<dbReference type="InParanoid" id="A0A7R8UI93"/>
<proteinExistence type="inferred from homology"/>
<dbReference type="Pfam" id="PF02487">
    <property type="entry name" value="CLN3"/>
    <property type="match status" value="1"/>
</dbReference>
<dbReference type="InterPro" id="IPR003492">
    <property type="entry name" value="Battenin_disease_Cln3"/>
</dbReference>
<feature type="transmembrane region" description="Helical" evidence="7">
    <location>
        <begin position="49"/>
        <end position="70"/>
    </location>
</feature>
<feature type="transmembrane region" description="Helical" evidence="7">
    <location>
        <begin position="152"/>
        <end position="174"/>
    </location>
</feature>
<dbReference type="SUPFAM" id="SSF103473">
    <property type="entry name" value="MFS general substrate transporter"/>
    <property type="match status" value="1"/>
</dbReference>
<evidence type="ECO:0000256" key="1">
    <source>
        <dbReference type="ARBA" id="ARBA00004127"/>
    </source>
</evidence>
<keyword evidence="5 7" id="KW-1133">Transmembrane helix</keyword>
<feature type="region of interest" description="Disordered" evidence="8">
    <location>
        <begin position="242"/>
        <end position="266"/>
    </location>
</feature>
<feature type="transmembrane region" description="Helical" evidence="7">
    <location>
        <begin position="186"/>
        <end position="204"/>
    </location>
</feature>
<feature type="transmembrane region" description="Helical" evidence="7">
    <location>
        <begin position="376"/>
        <end position="399"/>
    </location>
</feature>
<feature type="transmembrane region" description="Helical" evidence="7">
    <location>
        <begin position="126"/>
        <end position="146"/>
    </location>
</feature>
<dbReference type="InterPro" id="IPR036259">
    <property type="entry name" value="MFS_trans_sf"/>
</dbReference>
<keyword evidence="7" id="KW-0458">Lysosome</keyword>
<dbReference type="OrthoDB" id="5965864at2759"/>
<comment type="subcellular location">
    <subcellularLocation>
        <location evidence="1">Endomembrane system</location>
        <topology evidence="1">Multi-pass membrane protein</topology>
    </subcellularLocation>
    <subcellularLocation>
        <location evidence="7">Lysosome membrane</location>
        <topology evidence="7">Multi-pass membrane protein</topology>
    </subcellularLocation>
</comment>
<keyword evidence="6 7" id="KW-0472">Membrane</keyword>
<protein>
    <recommendedName>
        <fullName evidence="7">Battenin</fullName>
    </recommendedName>
</protein>
<name>A0A7R8UI93_HERIL</name>
<sequence length="451" mass="50389">MPDTSRNYGATQDTSTNNTNDEKNLEKAVVPNDIEKQRKRRDPQQWRDLVAYWILGLCNNYGYVVMLSAAHDIIDQFDSGNGGHKESETGDSDRKCNIVSTGTILLADIIPSLVIKIIAPYIPFWVHVRVACAIGLAAGGFLLVAFAEADFVAILGVVLTSISSGLGETTFLGYSSRYSKNVVSTWSSGTGGAGIIGSLSYAGLQQLGVSPMATMLIMLFFPAIEAVSFWLILRSPRHEPDVSVESDSKAEEDSNTPSTFTSNNSVTDDRRPLVGFRNKMHYTWELMKYMMPLTLVYFFEYFINQGLFELVNYENIFLDKSSQYRWLQVDYQIGVFISRSSVNVFQLKNIWLMSIFQFINVVYFLIESIFYVTPNIWIVFAVVLWEGLLGGGAYVNTFYRMSKEIPRNRQVYAMAIVAQADSLGIAVAGLISIPVHNAICGLAAPNRWNPF</sequence>
<dbReference type="PANTHER" id="PTHR10981">
    <property type="entry name" value="BATTENIN"/>
    <property type="match status" value="1"/>
</dbReference>
<evidence type="ECO:0000256" key="6">
    <source>
        <dbReference type="ARBA" id="ARBA00023136"/>
    </source>
</evidence>
<gene>
    <name evidence="9" type="ORF">HERILL_LOCUS4247</name>
</gene>
<feature type="transmembrane region" description="Helical" evidence="7">
    <location>
        <begin position="98"/>
        <end position="119"/>
    </location>
</feature>
<accession>A0A7R8UI93</accession>
<dbReference type="GO" id="GO:0012505">
    <property type="term" value="C:endomembrane system"/>
    <property type="evidence" value="ECO:0007669"/>
    <property type="project" value="UniProtKB-SubCell"/>
</dbReference>
<evidence type="ECO:0000256" key="7">
    <source>
        <dbReference type="RuleBase" id="RU361113"/>
    </source>
</evidence>
<feature type="compositionally biased region" description="Basic and acidic residues" evidence="8">
    <location>
        <begin position="242"/>
        <end position="252"/>
    </location>
</feature>
<evidence type="ECO:0000256" key="4">
    <source>
        <dbReference type="ARBA" id="ARBA00022692"/>
    </source>
</evidence>
<feature type="compositionally biased region" description="Low complexity" evidence="8">
    <location>
        <begin position="255"/>
        <end position="266"/>
    </location>
</feature>
<dbReference type="OMA" id="PYWVRHT"/>
<evidence type="ECO:0000256" key="8">
    <source>
        <dbReference type="SAM" id="MobiDB-lite"/>
    </source>
</evidence>
<feature type="transmembrane region" description="Helical" evidence="7">
    <location>
        <begin position="411"/>
        <end position="433"/>
    </location>
</feature>
<comment type="similarity">
    <text evidence="2 7">Belongs to the battenin family.</text>
</comment>
<keyword evidence="4 7" id="KW-0812">Transmembrane</keyword>
<reference evidence="9 10" key="1">
    <citation type="submission" date="2020-11" db="EMBL/GenBank/DDBJ databases">
        <authorList>
            <person name="Wallbank WR R."/>
            <person name="Pardo Diaz C."/>
            <person name="Kozak K."/>
            <person name="Martin S."/>
            <person name="Jiggins C."/>
            <person name="Moest M."/>
            <person name="Warren A I."/>
            <person name="Generalovic N T."/>
            <person name="Byers J.R.P. K."/>
            <person name="Montejo-Kovacevich G."/>
            <person name="Yen C E."/>
        </authorList>
    </citation>
    <scope>NUCLEOTIDE SEQUENCE [LARGE SCALE GENOMIC DNA]</scope>
</reference>
<evidence type="ECO:0000313" key="10">
    <source>
        <dbReference type="Proteomes" id="UP000594454"/>
    </source>
</evidence>
<keyword evidence="10" id="KW-1185">Reference proteome</keyword>
<feature type="transmembrane region" description="Helical" evidence="7">
    <location>
        <begin position="210"/>
        <end position="233"/>
    </location>
</feature>
<feature type="transmembrane region" description="Helical" evidence="7">
    <location>
        <begin position="350"/>
        <end position="370"/>
    </location>
</feature>
<dbReference type="EMBL" id="LR899010">
    <property type="protein sequence ID" value="CAD7081124.1"/>
    <property type="molecule type" value="Genomic_DNA"/>
</dbReference>
<dbReference type="Gene3D" id="1.20.1250.20">
    <property type="entry name" value="MFS general substrate transporter like domains"/>
    <property type="match status" value="1"/>
</dbReference>
<feature type="region of interest" description="Disordered" evidence="8">
    <location>
        <begin position="1"/>
        <end position="26"/>
    </location>
</feature>
<evidence type="ECO:0000313" key="9">
    <source>
        <dbReference type="EMBL" id="CAD7081124.1"/>
    </source>
</evidence>
<dbReference type="FunFam" id="1.20.1250.20:FF:000427">
    <property type="entry name" value="Battenin"/>
    <property type="match status" value="1"/>
</dbReference>
<dbReference type="GO" id="GO:0051453">
    <property type="term" value="P:regulation of intracellular pH"/>
    <property type="evidence" value="ECO:0007669"/>
    <property type="project" value="TreeGrafter"/>
</dbReference>
<feature type="compositionally biased region" description="Polar residues" evidence="8">
    <location>
        <begin position="1"/>
        <end position="19"/>
    </location>
</feature>
<evidence type="ECO:0000256" key="2">
    <source>
        <dbReference type="ARBA" id="ARBA00007467"/>
    </source>
</evidence>
<organism evidence="9 10">
    <name type="scientific">Hermetia illucens</name>
    <name type="common">Black soldier fly</name>
    <dbReference type="NCBI Taxonomy" id="343691"/>
    <lineage>
        <taxon>Eukaryota</taxon>
        <taxon>Metazoa</taxon>
        <taxon>Ecdysozoa</taxon>
        <taxon>Arthropoda</taxon>
        <taxon>Hexapoda</taxon>
        <taxon>Insecta</taxon>
        <taxon>Pterygota</taxon>
        <taxon>Neoptera</taxon>
        <taxon>Endopterygota</taxon>
        <taxon>Diptera</taxon>
        <taxon>Brachycera</taxon>
        <taxon>Stratiomyomorpha</taxon>
        <taxon>Stratiomyidae</taxon>
        <taxon>Hermetiinae</taxon>
        <taxon>Hermetia</taxon>
    </lineage>
</organism>
<dbReference type="GO" id="GO:0007040">
    <property type="term" value="P:lysosome organization"/>
    <property type="evidence" value="ECO:0007669"/>
    <property type="project" value="TreeGrafter"/>
</dbReference>
<dbReference type="PIRSF" id="PIRSF015974">
    <property type="entry name" value="CLN3_BTN1"/>
    <property type="match status" value="1"/>
</dbReference>
<dbReference type="GO" id="GO:0005765">
    <property type="term" value="C:lysosomal membrane"/>
    <property type="evidence" value="ECO:0007669"/>
    <property type="project" value="UniProtKB-SubCell"/>
</dbReference>
<dbReference type="PRINTS" id="PR01315">
    <property type="entry name" value="BATTENIN"/>
</dbReference>
<evidence type="ECO:0000256" key="3">
    <source>
        <dbReference type="ARBA" id="ARBA00022448"/>
    </source>
</evidence>
<dbReference type="FunCoup" id="A0A7R8UI93">
    <property type="interactions" value="129"/>
</dbReference>
<dbReference type="PANTHER" id="PTHR10981:SF0">
    <property type="entry name" value="BATTENIN"/>
    <property type="match status" value="1"/>
</dbReference>
<evidence type="ECO:0000256" key="5">
    <source>
        <dbReference type="ARBA" id="ARBA00022989"/>
    </source>
</evidence>